<dbReference type="GO" id="GO:0005886">
    <property type="term" value="C:plasma membrane"/>
    <property type="evidence" value="ECO:0007669"/>
    <property type="project" value="UniProtKB-SubCell"/>
</dbReference>
<dbReference type="InterPro" id="IPR052017">
    <property type="entry name" value="TSUP"/>
</dbReference>
<dbReference type="Pfam" id="PF01925">
    <property type="entry name" value="TauE"/>
    <property type="match status" value="1"/>
</dbReference>
<feature type="transmembrane region" description="Helical" evidence="8">
    <location>
        <begin position="95"/>
        <end position="115"/>
    </location>
</feature>
<evidence type="ECO:0000313" key="10">
    <source>
        <dbReference type="Proteomes" id="UP000589896"/>
    </source>
</evidence>
<comment type="subcellular location">
    <subcellularLocation>
        <location evidence="1 8">Cell membrane</location>
        <topology evidence="1 8">Multi-pass membrane protein</topology>
    </subcellularLocation>
</comment>
<comment type="similarity">
    <text evidence="2 8">Belongs to the 4-toluene sulfonate uptake permease (TSUP) (TC 2.A.102) family.</text>
</comment>
<feature type="transmembrane region" description="Helical" evidence="8">
    <location>
        <begin position="155"/>
        <end position="173"/>
    </location>
</feature>
<dbReference type="PANTHER" id="PTHR30269:SF0">
    <property type="entry name" value="MEMBRANE TRANSPORTER PROTEIN YFCA-RELATED"/>
    <property type="match status" value="1"/>
</dbReference>
<keyword evidence="5 8" id="KW-0812">Transmembrane</keyword>
<evidence type="ECO:0000256" key="2">
    <source>
        <dbReference type="ARBA" id="ARBA00009142"/>
    </source>
</evidence>
<keyword evidence="10" id="KW-1185">Reference proteome</keyword>
<dbReference type="AlphaFoldDB" id="A0A7Z0TXL0"/>
<evidence type="ECO:0000256" key="6">
    <source>
        <dbReference type="ARBA" id="ARBA00022989"/>
    </source>
</evidence>
<sequence>MACSTSGAIRSRSEGFTGVFGRGSTAAHCTRAPVPGRDGRGYACRPFSSGVRVDLLVPELAWLVCIAFMAGLVDAAVGGGGLVQLPGLFTALPQHAPAALLGTNKFSAVFGTMAAGWRYARNVRFPWALVLVAAATAFMFAFLGATAVSLLPRDAVRPLILGLLIAMLVYTVLKKDFGALHRPRVLGHRDLALALVMGAAIGFYDGLFGPGTGSFLIFLFIRFFGLDFLRASAASKIVNIATNLAALSFFVPAGHVLLAFAVPMAVANVAGAYAGTRLALRGGTPLIRRLFLVLVVVLIARMGWDTVAG</sequence>
<comment type="caution">
    <text evidence="9">The sequence shown here is derived from an EMBL/GenBank/DDBJ whole genome shotgun (WGS) entry which is preliminary data.</text>
</comment>
<name>A0A7Z0TXL0_9GAMM</name>
<evidence type="ECO:0000256" key="7">
    <source>
        <dbReference type="ARBA" id="ARBA00023136"/>
    </source>
</evidence>
<evidence type="ECO:0000256" key="4">
    <source>
        <dbReference type="ARBA" id="ARBA00022475"/>
    </source>
</evidence>
<dbReference type="Proteomes" id="UP000589896">
    <property type="component" value="Unassembled WGS sequence"/>
</dbReference>
<feature type="transmembrane region" description="Helical" evidence="8">
    <location>
        <begin position="210"/>
        <end position="229"/>
    </location>
</feature>
<feature type="transmembrane region" description="Helical" evidence="8">
    <location>
        <begin position="241"/>
        <end position="266"/>
    </location>
</feature>
<organism evidence="9 10">
    <name type="scientific">Luteimonas deserti</name>
    <dbReference type="NCBI Taxonomy" id="2752306"/>
    <lineage>
        <taxon>Bacteria</taxon>
        <taxon>Pseudomonadati</taxon>
        <taxon>Pseudomonadota</taxon>
        <taxon>Gammaproteobacteria</taxon>
        <taxon>Lysobacterales</taxon>
        <taxon>Lysobacteraceae</taxon>
        <taxon>Luteimonas</taxon>
    </lineage>
</organism>
<evidence type="ECO:0000256" key="3">
    <source>
        <dbReference type="ARBA" id="ARBA00022448"/>
    </source>
</evidence>
<proteinExistence type="inferred from homology"/>
<keyword evidence="6 8" id="KW-1133">Transmembrane helix</keyword>
<accession>A0A7Z0TXL0</accession>
<evidence type="ECO:0000256" key="8">
    <source>
        <dbReference type="RuleBase" id="RU363041"/>
    </source>
</evidence>
<keyword evidence="7 8" id="KW-0472">Membrane</keyword>
<dbReference type="EMBL" id="JACCJZ010000010">
    <property type="protein sequence ID" value="NYZ61910.1"/>
    <property type="molecule type" value="Genomic_DNA"/>
</dbReference>
<evidence type="ECO:0000256" key="5">
    <source>
        <dbReference type="ARBA" id="ARBA00022692"/>
    </source>
</evidence>
<gene>
    <name evidence="9" type="ORF">H0E82_03895</name>
</gene>
<feature type="transmembrane region" description="Helical" evidence="8">
    <location>
        <begin position="286"/>
        <end position="304"/>
    </location>
</feature>
<dbReference type="InterPro" id="IPR002781">
    <property type="entry name" value="TM_pro_TauE-like"/>
</dbReference>
<evidence type="ECO:0000256" key="1">
    <source>
        <dbReference type="ARBA" id="ARBA00004651"/>
    </source>
</evidence>
<evidence type="ECO:0000313" key="9">
    <source>
        <dbReference type="EMBL" id="NYZ61910.1"/>
    </source>
</evidence>
<feature type="transmembrane region" description="Helical" evidence="8">
    <location>
        <begin position="60"/>
        <end position="83"/>
    </location>
</feature>
<dbReference type="PANTHER" id="PTHR30269">
    <property type="entry name" value="TRANSMEMBRANE PROTEIN YFCA"/>
    <property type="match status" value="1"/>
</dbReference>
<keyword evidence="3" id="KW-0813">Transport</keyword>
<keyword evidence="4 8" id="KW-1003">Cell membrane</keyword>
<protein>
    <recommendedName>
        <fullName evidence="8">Probable membrane transporter protein</fullName>
    </recommendedName>
</protein>
<reference evidence="9 10" key="1">
    <citation type="submission" date="2020-07" db="EMBL/GenBank/DDBJ databases">
        <title>isolation of Luteimonas sp. SJ-16.</title>
        <authorList>
            <person name="Huang X.-X."/>
            <person name="Xu L."/>
            <person name="Sun J.-Q."/>
        </authorList>
    </citation>
    <scope>NUCLEOTIDE SEQUENCE [LARGE SCALE GENOMIC DNA]</scope>
    <source>
        <strain evidence="9 10">SJ-16</strain>
    </source>
</reference>
<feature type="transmembrane region" description="Helical" evidence="8">
    <location>
        <begin position="127"/>
        <end position="149"/>
    </location>
</feature>